<feature type="transmembrane region" description="Helical" evidence="6">
    <location>
        <begin position="126"/>
        <end position="144"/>
    </location>
</feature>
<evidence type="ECO:0000256" key="4">
    <source>
        <dbReference type="ARBA" id="ARBA00022989"/>
    </source>
</evidence>
<evidence type="ECO:0000313" key="8">
    <source>
        <dbReference type="Proteomes" id="UP000886881"/>
    </source>
</evidence>
<evidence type="ECO:0000256" key="2">
    <source>
        <dbReference type="ARBA" id="ARBA00022475"/>
    </source>
</evidence>
<dbReference type="AlphaFoldDB" id="A0A9D1GN84"/>
<dbReference type="EMBL" id="DVLC01000043">
    <property type="protein sequence ID" value="HIT46655.1"/>
    <property type="molecule type" value="Genomic_DNA"/>
</dbReference>
<evidence type="ECO:0000313" key="7">
    <source>
        <dbReference type="EMBL" id="HIT46655.1"/>
    </source>
</evidence>
<accession>A0A9D1GN84</accession>
<dbReference type="PANTHER" id="PTHR30086:SF20">
    <property type="entry name" value="ARGININE EXPORTER PROTEIN ARGO-RELATED"/>
    <property type="match status" value="1"/>
</dbReference>
<dbReference type="InterPro" id="IPR001123">
    <property type="entry name" value="LeuE-type"/>
</dbReference>
<reference evidence="7" key="2">
    <citation type="journal article" date="2021" name="PeerJ">
        <title>Extensive microbial diversity within the chicken gut microbiome revealed by metagenomics and culture.</title>
        <authorList>
            <person name="Gilroy R."/>
            <person name="Ravi A."/>
            <person name="Getino M."/>
            <person name="Pursley I."/>
            <person name="Horton D.L."/>
            <person name="Alikhan N.F."/>
            <person name="Baker D."/>
            <person name="Gharbi K."/>
            <person name="Hall N."/>
            <person name="Watson M."/>
            <person name="Adriaenssens E.M."/>
            <person name="Foster-Nyarko E."/>
            <person name="Jarju S."/>
            <person name="Secka A."/>
            <person name="Antonio M."/>
            <person name="Oren A."/>
            <person name="Chaudhuri R.R."/>
            <person name="La Ragione R."/>
            <person name="Hildebrand F."/>
            <person name="Pallen M.J."/>
        </authorList>
    </citation>
    <scope>NUCLEOTIDE SEQUENCE</scope>
    <source>
        <strain evidence="7">ChiHecec2B26-709</strain>
    </source>
</reference>
<dbReference type="Pfam" id="PF01810">
    <property type="entry name" value="LysE"/>
    <property type="match status" value="1"/>
</dbReference>
<evidence type="ECO:0000256" key="5">
    <source>
        <dbReference type="ARBA" id="ARBA00023136"/>
    </source>
</evidence>
<gene>
    <name evidence="7" type="ORF">IAC35_02220</name>
</gene>
<dbReference type="PANTHER" id="PTHR30086">
    <property type="entry name" value="ARGININE EXPORTER PROTEIN ARGO"/>
    <property type="match status" value="1"/>
</dbReference>
<evidence type="ECO:0000256" key="6">
    <source>
        <dbReference type="SAM" id="Phobius"/>
    </source>
</evidence>
<reference evidence="7" key="1">
    <citation type="submission" date="2020-10" db="EMBL/GenBank/DDBJ databases">
        <authorList>
            <person name="Gilroy R."/>
        </authorList>
    </citation>
    <scope>NUCLEOTIDE SEQUENCE</scope>
    <source>
        <strain evidence="7">ChiHecec2B26-709</strain>
    </source>
</reference>
<dbReference type="GO" id="GO:0015171">
    <property type="term" value="F:amino acid transmembrane transporter activity"/>
    <property type="evidence" value="ECO:0007669"/>
    <property type="project" value="TreeGrafter"/>
</dbReference>
<name>A0A9D1GN84_9BACT</name>
<keyword evidence="2" id="KW-1003">Cell membrane</keyword>
<evidence type="ECO:0000256" key="1">
    <source>
        <dbReference type="ARBA" id="ARBA00004651"/>
    </source>
</evidence>
<comment type="subcellular location">
    <subcellularLocation>
        <location evidence="1">Cell membrane</location>
        <topology evidence="1">Multi-pass membrane protein</topology>
    </subcellularLocation>
</comment>
<dbReference type="GO" id="GO:0005886">
    <property type="term" value="C:plasma membrane"/>
    <property type="evidence" value="ECO:0007669"/>
    <property type="project" value="UniProtKB-SubCell"/>
</dbReference>
<keyword evidence="5 6" id="KW-0472">Membrane</keyword>
<protein>
    <submittedName>
        <fullName evidence="7">LysE family transporter</fullName>
    </submittedName>
</protein>
<keyword evidence="4 6" id="KW-1133">Transmembrane helix</keyword>
<feature type="transmembrane region" description="Helical" evidence="6">
    <location>
        <begin position="72"/>
        <end position="91"/>
    </location>
</feature>
<organism evidence="7 8">
    <name type="scientific">Candidatus Cryptobacteroides merdipullorum</name>
    <dbReference type="NCBI Taxonomy" id="2840771"/>
    <lineage>
        <taxon>Bacteria</taxon>
        <taxon>Pseudomonadati</taxon>
        <taxon>Bacteroidota</taxon>
        <taxon>Bacteroidia</taxon>
        <taxon>Bacteroidales</taxon>
        <taxon>Candidatus Cryptobacteroides</taxon>
    </lineage>
</organism>
<sequence length="206" mass="21023">MGIEVLRAFLVGICAAVPAGPVLLLVLQKTLGRGRGAGILTGLGSAVADTLFATVGLFTLSLVDDFITRHEAVIMGVGGVLMLLIGFGIFLKGKNVPADKPDESGGLTLFGCTLQAAGTALSNPAALAYMLGLLSMLGLVAGGISAPVWAVLAAVGCGELLYWTALVLVISRWFHVKASTLKVVSKIAGAGIMCFGIVLVIKGILF</sequence>
<feature type="transmembrane region" description="Helical" evidence="6">
    <location>
        <begin position="6"/>
        <end position="27"/>
    </location>
</feature>
<feature type="transmembrane region" description="Helical" evidence="6">
    <location>
        <begin position="39"/>
        <end position="60"/>
    </location>
</feature>
<keyword evidence="3 6" id="KW-0812">Transmembrane</keyword>
<proteinExistence type="predicted"/>
<dbReference type="Proteomes" id="UP000886881">
    <property type="component" value="Unassembled WGS sequence"/>
</dbReference>
<feature type="transmembrane region" description="Helical" evidence="6">
    <location>
        <begin position="150"/>
        <end position="171"/>
    </location>
</feature>
<feature type="transmembrane region" description="Helical" evidence="6">
    <location>
        <begin position="183"/>
        <end position="205"/>
    </location>
</feature>
<comment type="caution">
    <text evidence="7">The sequence shown here is derived from an EMBL/GenBank/DDBJ whole genome shotgun (WGS) entry which is preliminary data.</text>
</comment>
<evidence type="ECO:0000256" key="3">
    <source>
        <dbReference type="ARBA" id="ARBA00022692"/>
    </source>
</evidence>